<dbReference type="KEGG" id="bcom:BAUCODRAFT_145918"/>
<dbReference type="InterPro" id="IPR013699">
    <property type="entry name" value="Signal_recog_part_SRP72_RNA-bd"/>
</dbReference>
<dbReference type="PANTHER" id="PTHR14094">
    <property type="entry name" value="SIGNAL RECOGNITION PARTICLE 72"/>
    <property type="match status" value="1"/>
</dbReference>
<evidence type="ECO:0000256" key="6">
    <source>
        <dbReference type="ARBA" id="ARBA00022824"/>
    </source>
</evidence>
<feature type="domain" description="Signal recognition particle SRP72 subunit RNA-binding" evidence="11">
    <location>
        <begin position="558"/>
        <end position="596"/>
    </location>
</feature>
<evidence type="ECO:0000256" key="2">
    <source>
        <dbReference type="ARBA" id="ARBA00004496"/>
    </source>
</evidence>
<dbReference type="AlphaFoldDB" id="M2MQ65"/>
<dbReference type="EMBL" id="KB445552">
    <property type="protein sequence ID" value="EMC98916.1"/>
    <property type="molecule type" value="Genomic_DNA"/>
</dbReference>
<keyword evidence="8 9" id="KW-0687">Ribonucleoprotein</keyword>
<evidence type="ECO:0000256" key="9">
    <source>
        <dbReference type="PIRNR" id="PIRNR038922"/>
    </source>
</evidence>
<feature type="region of interest" description="Disordered" evidence="10">
    <location>
        <begin position="553"/>
        <end position="654"/>
    </location>
</feature>
<reference evidence="12 13" key="1">
    <citation type="journal article" date="2012" name="PLoS Pathog.">
        <title>Diverse lifestyles and strategies of plant pathogenesis encoded in the genomes of eighteen Dothideomycetes fungi.</title>
        <authorList>
            <person name="Ohm R.A."/>
            <person name="Feau N."/>
            <person name="Henrissat B."/>
            <person name="Schoch C.L."/>
            <person name="Horwitz B.A."/>
            <person name="Barry K.W."/>
            <person name="Condon B.J."/>
            <person name="Copeland A.C."/>
            <person name="Dhillon B."/>
            <person name="Glaser F."/>
            <person name="Hesse C.N."/>
            <person name="Kosti I."/>
            <person name="LaButti K."/>
            <person name="Lindquist E.A."/>
            <person name="Lucas S."/>
            <person name="Salamov A.A."/>
            <person name="Bradshaw R.E."/>
            <person name="Ciuffetti L."/>
            <person name="Hamelin R.C."/>
            <person name="Kema G.H.J."/>
            <person name="Lawrence C."/>
            <person name="Scott J.A."/>
            <person name="Spatafora J.W."/>
            <person name="Turgeon B.G."/>
            <person name="de Wit P.J.G.M."/>
            <person name="Zhong S."/>
            <person name="Goodwin S.B."/>
            <person name="Grigoriev I.V."/>
        </authorList>
    </citation>
    <scope>NUCLEOTIDE SEQUENCE [LARGE SCALE GENOMIC DNA]</scope>
    <source>
        <strain evidence="12 13">UAMH 10762</strain>
    </source>
</reference>
<organism evidence="12 13">
    <name type="scientific">Baudoinia panamericana (strain UAMH 10762)</name>
    <name type="common">Angels' share fungus</name>
    <name type="synonym">Baudoinia compniacensis (strain UAMH 10762)</name>
    <dbReference type="NCBI Taxonomy" id="717646"/>
    <lineage>
        <taxon>Eukaryota</taxon>
        <taxon>Fungi</taxon>
        <taxon>Dikarya</taxon>
        <taxon>Ascomycota</taxon>
        <taxon>Pezizomycotina</taxon>
        <taxon>Dothideomycetes</taxon>
        <taxon>Dothideomycetidae</taxon>
        <taxon>Mycosphaerellales</taxon>
        <taxon>Teratosphaeriaceae</taxon>
        <taxon>Baudoinia</taxon>
    </lineage>
</organism>
<keyword evidence="13" id="KW-1185">Reference proteome</keyword>
<dbReference type="OMA" id="NDMKVLA"/>
<evidence type="ECO:0000256" key="10">
    <source>
        <dbReference type="SAM" id="MobiDB-lite"/>
    </source>
</evidence>
<dbReference type="InterPro" id="IPR031545">
    <property type="entry name" value="SRP72_TPR-like"/>
</dbReference>
<comment type="similarity">
    <text evidence="3 9">Belongs to the SRP72 family.</text>
</comment>
<dbReference type="Pfam" id="PF08492">
    <property type="entry name" value="SRP72"/>
    <property type="match status" value="1"/>
</dbReference>
<feature type="compositionally biased region" description="Basic residues" evidence="10">
    <location>
        <begin position="560"/>
        <end position="569"/>
    </location>
</feature>
<dbReference type="GeneID" id="19108638"/>
<dbReference type="Gene3D" id="1.25.40.10">
    <property type="entry name" value="Tetratricopeptide repeat domain"/>
    <property type="match status" value="1"/>
</dbReference>
<dbReference type="GO" id="GO:0008312">
    <property type="term" value="F:7S RNA binding"/>
    <property type="evidence" value="ECO:0007669"/>
    <property type="project" value="InterPro"/>
</dbReference>
<evidence type="ECO:0000256" key="5">
    <source>
        <dbReference type="ARBA" id="ARBA00022490"/>
    </source>
</evidence>
<gene>
    <name evidence="12" type="ORF">BAUCODRAFT_145918</name>
</gene>
<dbReference type="InterPro" id="IPR011990">
    <property type="entry name" value="TPR-like_helical_dom_sf"/>
</dbReference>
<keyword evidence="7 9" id="KW-0733">Signal recognition particle</keyword>
<dbReference type="PIRSF" id="PIRSF038922">
    <property type="entry name" value="SRP72"/>
    <property type="match status" value="1"/>
</dbReference>
<evidence type="ECO:0000256" key="1">
    <source>
        <dbReference type="ARBA" id="ARBA00004240"/>
    </source>
</evidence>
<name>M2MQ65_BAUPA</name>
<comment type="function">
    <text evidence="9">Component of the signal recognition particle (SRP) complex, a ribonucleoprotein complex that mediates the cotranslational targeting of secretory and membrane proteins to the endoplasmic reticulum (ER).</text>
</comment>
<dbReference type="STRING" id="717646.M2MQ65"/>
<dbReference type="PANTHER" id="PTHR14094:SF9">
    <property type="entry name" value="SIGNAL RECOGNITION PARTICLE SUBUNIT SRP72"/>
    <property type="match status" value="1"/>
</dbReference>
<feature type="compositionally biased region" description="Basic residues" evidence="10">
    <location>
        <begin position="594"/>
        <end position="603"/>
    </location>
</feature>
<dbReference type="SUPFAM" id="SSF48452">
    <property type="entry name" value="TPR-like"/>
    <property type="match status" value="1"/>
</dbReference>
<dbReference type="eggNOG" id="KOG2376">
    <property type="taxonomic scope" value="Eukaryota"/>
</dbReference>
<dbReference type="OrthoDB" id="5421607at2759"/>
<evidence type="ECO:0000313" key="12">
    <source>
        <dbReference type="EMBL" id="EMC98916.1"/>
    </source>
</evidence>
<keyword evidence="6" id="KW-0256">Endoplasmic reticulum</keyword>
<evidence type="ECO:0000256" key="4">
    <source>
        <dbReference type="ARBA" id="ARBA00018350"/>
    </source>
</evidence>
<evidence type="ECO:0000256" key="8">
    <source>
        <dbReference type="ARBA" id="ARBA00023274"/>
    </source>
</evidence>
<dbReference type="HOGENOM" id="CLU_013808_3_0_1"/>
<dbReference type="GO" id="GO:0005783">
    <property type="term" value="C:endoplasmic reticulum"/>
    <property type="evidence" value="ECO:0007669"/>
    <property type="project" value="UniProtKB-SubCell"/>
</dbReference>
<dbReference type="Proteomes" id="UP000011761">
    <property type="component" value="Unassembled WGS sequence"/>
</dbReference>
<proteinExistence type="inferred from homology"/>
<feature type="compositionally biased region" description="Basic residues" evidence="10">
    <location>
        <begin position="645"/>
        <end position="654"/>
    </location>
</feature>
<sequence>MSTSVPSLTSLLKRADIEDHEEVLRAADAAIKQNKADVDALHARIVALLKLDRFDDAIRAFETGGDVLKEKARLEYAYALYKAGKPLEAAQLVHESAERGHRHVAAQASYRTEDFKRAAELYQDLTTTRDNDAIADLRINAGAADAQLEWSHQGELVRNKKPAREDLEAFETAYNAACGSIARGELGQGEVLLKRAKDLCNALTDLSEEEKRIELLPITVQHTYVLTRQGRTTEAEGLAKSIDVNLIPDSSTRYIAHVNQIAASSTPANPFLAQRLLSRDAGVLRADKPFTFQTSALGLNKYAIDLQSLKFAGVAESAAAVIAKHPAPTLDAYTNTLAVANAAAHAKAQAGKEALKHILPVLEKRPNDVGLILTIVQLYVTTGNSGSAITLLQSFLDRLEQSSSAADMDVRFAPGLVGTMVSVYGSSGRREPVRVEYAKAAQHWRRKSKERPTGVVHLLKAAGGALLESPEAEHRHLAKEILTALHHLDNNDRYAAAGLLAALPDTASPGQLSSLQPVERLIAGVDIDALESAGIAQAPLSADAAALNARKRLGEDIKPKKPKRLRKSRLPKDYDPNKKPDPERWLPLRDRSTYRPKGKKGKAKQNLFSQGAAPAVDSDGSRPATPGTPAGEVVKGKQPVGSGGAKKKKAKGKK</sequence>
<evidence type="ECO:0000256" key="3">
    <source>
        <dbReference type="ARBA" id="ARBA00007676"/>
    </source>
</evidence>
<dbReference type="RefSeq" id="XP_007674012.1">
    <property type="nucleotide sequence ID" value="XM_007675822.1"/>
</dbReference>
<dbReference type="FunFam" id="1.25.40.10:FF:000512">
    <property type="entry name" value="Signal recognition particle subunit SRP72"/>
    <property type="match status" value="1"/>
</dbReference>
<dbReference type="GO" id="GO:0043022">
    <property type="term" value="F:ribosome binding"/>
    <property type="evidence" value="ECO:0007669"/>
    <property type="project" value="TreeGrafter"/>
</dbReference>
<evidence type="ECO:0000313" key="13">
    <source>
        <dbReference type="Proteomes" id="UP000011761"/>
    </source>
</evidence>
<dbReference type="GO" id="GO:0006614">
    <property type="term" value="P:SRP-dependent cotranslational protein targeting to membrane"/>
    <property type="evidence" value="ECO:0007669"/>
    <property type="project" value="UniProtKB-UniRule"/>
</dbReference>
<comment type="subcellular location">
    <subcellularLocation>
        <location evidence="2 9">Cytoplasm</location>
    </subcellularLocation>
    <subcellularLocation>
        <location evidence="1">Endoplasmic reticulum</location>
    </subcellularLocation>
</comment>
<accession>M2MQ65</accession>
<keyword evidence="5 9" id="KW-0963">Cytoplasm</keyword>
<dbReference type="Pfam" id="PF17004">
    <property type="entry name" value="SRP_TPR_like"/>
    <property type="match status" value="1"/>
</dbReference>
<feature type="compositionally biased region" description="Basic and acidic residues" evidence="10">
    <location>
        <begin position="570"/>
        <end position="593"/>
    </location>
</feature>
<dbReference type="GO" id="GO:0005786">
    <property type="term" value="C:signal recognition particle, endoplasmic reticulum targeting"/>
    <property type="evidence" value="ECO:0007669"/>
    <property type="project" value="UniProtKB-UniRule"/>
</dbReference>
<evidence type="ECO:0000256" key="7">
    <source>
        <dbReference type="ARBA" id="ARBA00023135"/>
    </source>
</evidence>
<evidence type="ECO:0000259" key="11">
    <source>
        <dbReference type="Pfam" id="PF08492"/>
    </source>
</evidence>
<dbReference type="InterPro" id="IPR026270">
    <property type="entry name" value="SRP72"/>
</dbReference>
<protein>
    <recommendedName>
        <fullName evidence="4 9">Signal recognition particle subunit SRP72</fullName>
    </recommendedName>
</protein>